<dbReference type="InterPro" id="IPR009091">
    <property type="entry name" value="RCC1/BLIP-II"/>
</dbReference>
<organism evidence="3 4">
    <name type="scientific">Anaeramoeba flamelloides</name>
    <dbReference type="NCBI Taxonomy" id="1746091"/>
    <lineage>
        <taxon>Eukaryota</taxon>
        <taxon>Metamonada</taxon>
        <taxon>Anaeramoebidae</taxon>
        <taxon>Anaeramoeba</taxon>
    </lineage>
</organism>
<dbReference type="PROSITE" id="PS50097">
    <property type="entry name" value="BTB"/>
    <property type="match status" value="1"/>
</dbReference>
<dbReference type="InterPro" id="IPR051553">
    <property type="entry name" value="Ran_GTPase-activating"/>
</dbReference>
<dbReference type="CDD" id="cd18186">
    <property type="entry name" value="BTB_POZ_ZBTB_KLHL-like"/>
    <property type="match status" value="1"/>
</dbReference>
<dbReference type="Pfam" id="PF00651">
    <property type="entry name" value="BTB"/>
    <property type="match status" value="1"/>
</dbReference>
<dbReference type="PROSITE" id="PS50012">
    <property type="entry name" value="RCC1_3"/>
    <property type="match status" value="1"/>
</dbReference>
<dbReference type="InterPro" id="IPR000210">
    <property type="entry name" value="BTB/POZ_dom"/>
</dbReference>
<dbReference type="Pfam" id="PF13540">
    <property type="entry name" value="RCC1_2"/>
    <property type="match status" value="1"/>
</dbReference>
<feature type="domain" description="BTB" evidence="2">
    <location>
        <begin position="454"/>
        <end position="537"/>
    </location>
</feature>
<dbReference type="Proteomes" id="UP001146793">
    <property type="component" value="Unassembled WGS sequence"/>
</dbReference>
<name>A0AAV8A6A4_9EUKA</name>
<evidence type="ECO:0000259" key="2">
    <source>
        <dbReference type="PROSITE" id="PS50097"/>
    </source>
</evidence>
<gene>
    <name evidence="3" type="ORF">M0812_00836</name>
</gene>
<evidence type="ECO:0000313" key="4">
    <source>
        <dbReference type="Proteomes" id="UP001146793"/>
    </source>
</evidence>
<proteinExistence type="predicted"/>
<dbReference type="InterPro" id="IPR011333">
    <property type="entry name" value="SKP1/BTB/POZ_sf"/>
</dbReference>
<dbReference type="Gene3D" id="2.130.10.30">
    <property type="entry name" value="Regulator of chromosome condensation 1/beta-lactamase-inhibitor protein II"/>
    <property type="match status" value="2"/>
</dbReference>
<feature type="repeat" description="RCC1" evidence="1">
    <location>
        <begin position="293"/>
        <end position="347"/>
    </location>
</feature>
<dbReference type="SUPFAM" id="SSF54695">
    <property type="entry name" value="POZ domain"/>
    <property type="match status" value="1"/>
</dbReference>
<sequence length="574" mass="64461">MYKIFGCGENSNSQMGRTGNFSTFTFLENASGYRIKQVSPCYEKTFYLTEDNKLVEFGLHVSGSQTPKIHTIKDEIIKSVSGGTYHALILTESGKVYGIRQNSSGQCGLEKTSLDEPTLVTFFTKKGLLVKEVCCSYYNSYFLCTNGELYGAGNVGNLGLTGNQVQNGKEPVLITKGIFRVFSGPEAGGFLALTENLELVGGGSTYTTMETGSGCRKVLNPPEEPIKCACLGFSSCMVLTSDGKVYTSGSLNNIGRPQGSDINKLQIVPKLKDKFVTKISIGQDQSICTTSDYEIYVWGGDNSYGQQGIGHNNSSTIVKKIVIPEIENSPFINVVCGLYNTFVYTAPDQGEVQDFLTIFKESLFTDSILQNHRVHKSLIEARTDKTFSQVKQCLEENYSEDEIKEFLIWVYGGYPKKMTGVKKITKELGIQDFFKRDFTKDLSRIYRDDDSKDFNLAVVVDDEDNEDEEENEDEEDEEVEEIPVHKFVLLARSGLFREMFKTINQNASVVKDYSGKTVESLEILIKYFYTEKIELTADDDPVLVVEELYDAVDYYQLNKFSNLQYQLDQIKKNF</sequence>
<dbReference type="AlphaFoldDB" id="A0AAV8A6A4"/>
<dbReference type="PANTHER" id="PTHR45982:SF1">
    <property type="entry name" value="REGULATOR OF CHROMOSOME CONDENSATION"/>
    <property type="match status" value="1"/>
</dbReference>
<comment type="caution">
    <text evidence="3">The sequence shown here is derived from an EMBL/GenBank/DDBJ whole genome shotgun (WGS) entry which is preliminary data.</text>
</comment>
<dbReference type="SMART" id="SM00225">
    <property type="entry name" value="BTB"/>
    <property type="match status" value="1"/>
</dbReference>
<reference evidence="3" key="1">
    <citation type="submission" date="2022-08" db="EMBL/GenBank/DDBJ databases">
        <title>Novel sulphate-reducing endosymbionts in the free-living metamonad Anaeramoeba.</title>
        <authorList>
            <person name="Jerlstrom-Hultqvist J."/>
            <person name="Cepicka I."/>
            <person name="Gallot-Lavallee L."/>
            <person name="Salas-Leiva D."/>
            <person name="Curtis B.A."/>
            <person name="Zahonova K."/>
            <person name="Pipaliya S."/>
            <person name="Dacks J."/>
            <person name="Roger A.J."/>
        </authorList>
    </citation>
    <scope>NUCLEOTIDE SEQUENCE</scope>
    <source>
        <strain evidence="3">Busselton2</strain>
    </source>
</reference>
<evidence type="ECO:0000313" key="3">
    <source>
        <dbReference type="EMBL" id="KAJ3448357.1"/>
    </source>
</evidence>
<dbReference type="EMBL" id="JANTQA010000015">
    <property type="protein sequence ID" value="KAJ3448357.1"/>
    <property type="molecule type" value="Genomic_DNA"/>
</dbReference>
<dbReference type="SUPFAM" id="SSF50985">
    <property type="entry name" value="RCC1/BLIP-II"/>
    <property type="match status" value="2"/>
</dbReference>
<dbReference type="InterPro" id="IPR000408">
    <property type="entry name" value="Reg_chr_condens"/>
</dbReference>
<accession>A0AAV8A6A4</accession>
<protein>
    <submittedName>
        <fullName evidence="3">Regulator of chromosome condensation</fullName>
    </submittedName>
</protein>
<evidence type="ECO:0000256" key="1">
    <source>
        <dbReference type="PROSITE-ProRule" id="PRU00235"/>
    </source>
</evidence>
<dbReference type="PANTHER" id="PTHR45982">
    <property type="entry name" value="REGULATOR OF CHROMOSOME CONDENSATION"/>
    <property type="match status" value="1"/>
</dbReference>
<dbReference type="Gene3D" id="3.30.710.10">
    <property type="entry name" value="Potassium Channel Kv1.1, Chain A"/>
    <property type="match status" value="1"/>
</dbReference>